<keyword evidence="5" id="KW-0378">Hydrolase</keyword>
<evidence type="ECO:0000256" key="3">
    <source>
        <dbReference type="ARBA" id="ARBA00022722"/>
    </source>
</evidence>
<evidence type="ECO:0000256" key="6">
    <source>
        <dbReference type="ARBA" id="ARBA00022918"/>
    </source>
</evidence>
<reference evidence="10" key="1">
    <citation type="submission" date="2021-03" db="EMBL/GenBank/DDBJ databases">
        <authorList>
            <person name="Bekaert M."/>
        </authorList>
    </citation>
    <scope>NUCLEOTIDE SEQUENCE</scope>
</reference>
<dbReference type="Gene3D" id="3.30.420.10">
    <property type="entry name" value="Ribonuclease H-like superfamily/Ribonuclease H"/>
    <property type="match status" value="1"/>
</dbReference>
<keyword evidence="6" id="KW-0695">RNA-directed DNA polymerase</keyword>
<evidence type="ECO:0000313" key="11">
    <source>
        <dbReference type="Proteomes" id="UP000683360"/>
    </source>
</evidence>
<dbReference type="InterPro" id="IPR043502">
    <property type="entry name" value="DNA/RNA_pol_sf"/>
</dbReference>
<dbReference type="InterPro" id="IPR012337">
    <property type="entry name" value="RNaseH-like_sf"/>
</dbReference>
<keyword evidence="4" id="KW-0255">Endonuclease</keyword>
<dbReference type="Pfam" id="PF17921">
    <property type="entry name" value="Integrase_H2C2"/>
    <property type="match status" value="1"/>
</dbReference>
<dbReference type="InterPro" id="IPR000477">
    <property type="entry name" value="RT_dom"/>
</dbReference>
<dbReference type="PANTHER" id="PTHR37984:SF5">
    <property type="entry name" value="PROTEIN NYNRIN-LIKE"/>
    <property type="match status" value="1"/>
</dbReference>
<proteinExistence type="predicted"/>
<gene>
    <name evidence="10" type="ORF">MEDL_14955</name>
</gene>
<evidence type="ECO:0000256" key="1">
    <source>
        <dbReference type="ARBA" id="ARBA00022679"/>
    </source>
</evidence>
<dbReference type="InterPro" id="IPR043128">
    <property type="entry name" value="Rev_trsase/Diguanyl_cyclase"/>
</dbReference>
<sequence>MILGTDFLAKNRACIDWETNSLFLKDRSININFTEQPPGYARVSVKTVLSPNSVRNVPVKLSRTNKNELVLLEPTEEIYDLNVFPAKCLIQNIPGQVYIQILNVSDKEITLEIDLVVATVSTVEEASVFNLTKDNELDFIPNESVNINNENSNEEYKPPPIDFDLSKSVLTTEQKEIFQNFLAEHRGVFATTLKELGKTNVFEHKIEMTNDTPFQSRPYRTTPTAKKEIDRHVAEMLEHDIIEPSNSPYSSPVVLVRKKNNAGFRFAIDYRRINEFTVPLTFAIPRLEDIIDTVASSKAALFSVVDLSAGFWQIDLDKESRPKSAFITHDNLYHFKRMPFGITNASFSFQMAMNQILRGLTWKHCLVYIDDIIVWSENFEQHIKHLGQVFDRLQEANMTIKPTKCEFAKSEVLYLGHIFSDKGIKVDDSKIQAVKSFPIPNNQHDVRSFLGLCNYYRKFDKNYSKIAAPITHLLKKNKKFKWTSDCNEAFETLKQALITAPILKYPDFEKEFILACDASTQAIGYILSQKDENGQERPIGYGGRNLSSAERNYTVTELELLALVKGISYFHVYLANSKFTVYTDHKALCWLKTIKNNSTRLMRWALQVQEYNFEVCHRSGSKNTHADALSRRKYDLNDQEDGTDDKPIKAESIDPEIIPSIPQGHIFEIHLSQSDTDSKVNALPTINNITNVDTVAKNIGIKQRQCPYFKYIYEYLLEGKLPDNIDKKKNIPYESMQYEMLNEVLYHVFQPRAKQKTKRGEVLLQIAVPQELRNSILIAFHDNSCHLGVIKSYEAIKAKYYWPGMYQQVYNYVTSCKTCQEVKSSPQMRALLHPMPVVNVFERIHVDILEGLCKSRSGNSVILLVTDSLSHWPECFPLKNQEAKHIADVLYREIFTRYGFPSYLTSDRGANFLSRIVSSLCEVFKVARSYTSSYHPQTNSSCERVNSTLAQSLRALCSNEQDTWDEVLPSIMMAFRMTPVTQSIGYSPYYVLFGKEMTLPIDTQLIPTQKMEKAPKQFIDELIKRVKIIHETAKENMKQAQLKSKIYYDKKSKIPKFAVGDHVYLKIMKIRSGKKKKLEPKWMGLFKHSTVRIK</sequence>
<dbReference type="Gene3D" id="3.30.70.270">
    <property type="match status" value="2"/>
</dbReference>
<keyword evidence="2" id="KW-0548">Nucleotidyltransferase</keyword>
<dbReference type="Pfam" id="PF17917">
    <property type="entry name" value="RT_RNaseH"/>
    <property type="match status" value="1"/>
</dbReference>
<name>A0A8S3R112_MYTED</name>
<protein>
    <recommendedName>
        <fullName evidence="12">Reverse transcriptase</fullName>
    </recommendedName>
</protein>
<dbReference type="FunFam" id="3.30.70.270:FF:000020">
    <property type="entry name" value="Transposon Tf2-6 polyprotein-like Protein"/>
    <property type="match status" value="1"/>
</dbReference>
<dbReference type="PROSITE" id="PS50994">
    <property type="entry name" value="INTEGRASE"/>
    <property type="match status" value="1"/>
</dbReference>
<evidence type="ECO:0000313" key="10">
    <source>
        <dbReference type="EMBL" id="CAG2200294.1"/>
    </source>
</evidence>
<dbReference type="Pfam" id="PF00078">
    <property type="entry name" value="RVT_1"/>
    <property type="match status" value="1"/>
</dbReference>
<organism evidence="10 11">
    <name type="scientific">Mytilus edulis</name>
    <name type="common">Blue mussel</name>
    <dbReference type="NCBI Taxonomy" id="6550"/>
    <lineage>
        <taxon>Eukaryota</taxon>
        <taxon>Metazoa</taxon>
        <taxon>Spiralia</taxon>
        <taxon>Lophotrochozoa</taxon>
        <taxon>Mollusca</taxon>
        <taxon>Bivalvia</taxon>
        <taxon>Autobranchia</taxon>
        <taxon>Pteriomorphia</taxon>
        <taxon>Mytilida</taxon>
        <taxon>Mytiloidea</taxon>
        <taxon>Mytilidae</taxon>
        <taxon>Mytilinae</taxon>
        <taxon>Mytilus</taxon>
    </lineage>
</organism>
<dbReference type="SUPFAM" id="SSF53098">
    <property type="entry name" value="Ribonuclease H-like"/>
    <property type="match status" value="1"/>
</dbReference>
<feature type="domain" description="Integrase catalytic" evidence="9">
    <location>
        <begin position="832"/>
        <end position="996"/>
    </location>
</feature>
<dbReference type="FunFam" id="3.30.420.10:FF:000032">
    <property type="entry name" value="Retrovirus-related Pol polyprotein from transposon 297-like Protein"/>
    <property type="match status" value="1"/>
</dbReference>
<evidence type="ECO:0000259" key="9">
    <source>
        <dbReference type="PROSITE" id="PS50994"/>
    </source>
</evidence>
<dbReference type="GO" id="GO:0015074">
    <property type="term" value="P:DNA integration"/>
    <property type="evidence" value="ECO:0007669"/>
    <property type="project" value="InterPro"/>
</dbReference>
<dbReference type="AlphaFoldDB" id="A0A8S3R112"/>
<dbReference type="InterPro" id="IPR001584">
    <property type="entry name" value="Integrase_cat-core"/>
</dbReference>
<comment type="caution">
    <text evidence="10">The sequence shown here is derived from an EMBL/GenBank/DDBJ whole genome shotgun (WGS) entry which is preliminary data.</text>
</comment>
<dbReference type="PANTHER" id="PTHR37984">
    <property type="entry name" value="PROTEIN CBG26694"/>
    <property type="match status" value="1"/>
</dbReference>
<dbReference type="Gene3D" id="1.10.340.70">
    <property type="match status" value="1"/>
</dbReference>
<dbReference type="GO" id="GO:0003676">
    <property type="term" value="F:nucleic acid binding"/>
    <property type="evidence" value="ECO:0007669"/>
    <property type="project" value="InterPro"/>
</dbReference>
<dbReference type="GO" id="GO:0003824">
    <property type="term" value="F:catalytic activity"/>
    <property type="evidence" value="ECO:0007669"/>
    <property type="project" value="UniProtKB-KW"/>
</dbReference>
<dbReference type="FunFam" id="1.10.340.70:FF:000001">
    <property type="entry name" value="Retrovirus-related Pol polyprotein from transposon gypsy-like Protein"/>
    <property type="match status" value="1"/>
</dbReference>
<keyword evidence="1" id="KW-0808">Transferase</keyword>
<evidence type="ECO:0000256" key="5">
    <source>
        <dbReference type="ARBA" id="ARBA00022801"/>
    </source>
</evidence>
<dbReference type="Proteomes" id="UP000683360">
    <property type="component" value="Unassembled WGS sequence"/>
</dbReference>
<dbReference type="OrthoDB" id="10064731at2759"/>
<dbReference type="CDD" id="cd01647">
    <property type="entry name" value="RT_LTR"/>
    <property type="match status" value="1"/>
</dbReference>
<evidence type="ECO:0000256" key="4">
    <source>
        <dbReference type="ARBA" id="ARBA00022759"/>
    </source>
</evidence>
<dbReference type="InterPro" id="IPR036397">
    <property type="entry name" value="RNaseH_sf"/>
</dbReference>
<dbReference type="CDD" id="cd09274">
    <property type="entry name" value="RNase_HI_RT_Ty3"/>
    <property type="match status" value="1"/>
</dbReference>
<evidence type="ECO:0000256" key="7">
    <source>
        <dbReference type="SAM" id="MobiDB-lite"/>
    </source>
</evidence>
<feature type="region of interest" description="Disordered" evidence="7">
    <location>
        <begin position="630"/>
        <end position="649"/>
    </location>
</feature>
<evidence type="ECO:0000259" key="8">
    <source>
        <dbReference type="PROSITE" id="PS50878"/>
    </source>
</evidence>
<dbReference type="Pfam" id="PF00665">
    <property type="entry name" value="rve"/>
    <property type="match status" value="1"/>
</dbReference>
<evidence type="ECO:0008006" key="12">
    <source>
        <dbReference type="Google" id="ProtNLM"/>
    </source>
</evidence>
<dbReference type="EMBL" id="CAJPWZ010000742">
    <property type="protein sequence ID" value="CAG2200294.1"/>
    <property type="molecule type" value="Genomic_DNA"/>
</dbReference>
<keyword evidence="3" id="KW-0540">Nuclease</keyword>
<keyword evidence="11" id="KW-1185">Reference proteome</keyword>
<dbReference type="InterPro" id="IPR041373">
    <property type="entry name" value="RT_RNaseH"/>
</dbReference>
<dbReference type="Gene3D" id="3.10.10.10">
    <property type="entry name" value="HIV Type 1 Reverse Transcriptase, subunit A, domain 1"/>
    <property type="match status" value="1"/>
</dbReference>
<evidence type="ECO:0000256" key="2">
    <source>
        <dbReference type="ARBA" id="ARBA00022695"/>
    </source>
</evidence>
<dbReference type="InterPro" id="IPR050951">
    <property type="entry name" value="Retrovirus_Pol_polyprotein"/>
</dbReference>
<feature type="domain" description="Reverse transcriptase" evidence="8">
    <location>
        <begin position="237"/>
        <end position="419"/>
    </location>
</feature>
<dbReference type="InterPro" id="IPR041588">
    <property type="entry name" value="Integrase_H2C2"/>
</dbReference>
<accession>A0A8S3R112</accession>
<dbReference type="SUPFAM" id="SSF56672">
    <property type="entry name" value="DNA/RNA polymerases"/>
    <property type="match status" value="1"/>
</dbReference>
<dbReference type="PROSITE" id="PS50878">
    <property type="entry name" value="RT_POL"/>
    <property type="match status" value="1"/>
</dbReference>